<dbReference type="EMBL" id="JASMQC010000042">
    <property type="protein sequence ID" value="KAK1929970.1"/>
    <property type="molecule type" value="Genomic_DNA"/>
</dbReference>
<keyword evidence="11" id="KW-1185">Reference proteome</keyword>
<dbReference type="GO" id="GO:0012505">
    <property type="term" value="C:endomembrane system"/>
    <property type="evidence" value="ECO:0007669"/>
    <property type="project" value="UniProtKB-ARBA"/>
</dbReference>
<sequence>MRSTEAQASMARAFPPGKAPSYAKLGNEPDDHADDDYVADQRRAQQVERQKQDESLDELHSAVKRLGDMSLNISTELDTQNKMLDDLNDDTDKAKQALEVVTKQTQELIKQSGGMKNFIVIIVLVLILLLLTYLVIMT</sequence>
<evidence type="ECO:0000259" key="9">
    <source>
        <dbReference type="PROSITE" id="PS50192"/>
    </source>
</evidence>
<dbReference type="CDD" id="cd15841">
    <property type="entry name" value="SNARE_Qc"/>
    <property type="match status" value="1"/>
</dbReference>
<keyword evidence="3 8" id="KW-0812">Transmembrane</keyword>
<dbReference type="GO" id="GO:0016020">
    <property type="term" value="C:membrane"/>
    <property type="evidence" value="ECO:0007669"/>
    <property type="project" value="UniProtKB-SubCell"/>
</dbReference>
<comment type="caution">
    <text evidence="10">The sequence shown here is derived from an EMBL/GenBank/DDBJ whole genome shotgun (WGS) entry which is preliminary data.</text>
</comment>
<dbReference type="AlphaFoldDB" id="A0AAD9G188"/>
<evidence type="ECO:0000256" key="1">
    <source>
        <dbReference type="ARBA" id="ARBA00004167"/>
    </source>
</evidence>
<dbReference type="Gene3D" id="1.20.5.110">
    <property type="match status" value="1"/>
</dbReference>
<evidence type="ECO:0000256" key="2">
    <source>
        <dbReference type="ARBA" id="ARBA00022448"/>
    </source>
</evidence>
<dbReference type="GO" id="GO:0005737">
    <property type="term" value="C:cytoplasm"/>
    <property type="evidence" value="ECO:0007669"/>
    <property type="project" value="UniProtKB-ARBA"/>
</dbReference>
<proteinExistence type="predicted"/>
<dbReference type="PANTHER" id="PTHR12791">
    <property type="entry name" value="GOLGI SNARE BET1-RELATED"/>
    <property type="match status" value="1"/>
</dbReference>
<dbReference type="SUPFAM" id="SSF58038">
    <property type="entry name" value="SNARE fusion complex"/>
    <property type="match status" value="1"/>
</dbReference>
<keyword evidence="2" id="KW-0813">Transport</keyword>
<evidence type="ECO:0000256" key="4">
    <source>
        <dbReference type="ARBA" id="ARBA00022989"/>
    </source>
</evidence>
<organism evidence="10 11">
    <name type="scientific">Phytophthora citrophthora</name>
    <dbReference type="NCBI Taxonomy" id="4793"/>
    <lineage>
        <taxon>Eukaryota</taxon>
        <taxon>Sar</taxon>
        <taxon>Stramenopiles</taxon>
        <taxon>Oomycota</taxon>
        <taxon>Peronosporomycetes</taxon>
        <taxon>Peronosporales</taxon>
        <taxon>Peronosporaceae</taxon>
        <taxon>Phytophthora</taxon>
    </lineage>
</organism>
<dbReference type="PROSITE" id="PS50192">
    <property type="entry name" value="T_SNARE"/>
    <property type="match status" value="1"/>
</dbReference>
<feature type="transmembrane region" description="Helical" evidence="8">
    <location>
        <begin position="118"/>
        <end position="136"/>
    </location>
</feature>
<feature type="region of interest" description="Disordered" evidence="7">
    <location>
        <begin position="1"/>
        <end position="37"/>
    </location>
</feature>
<evidence type="ECO:0000256" key="5">
    <source>
        <dbReference type="ARBA" id="ARBA00023136"/>
    </source>
</evidence>
<name>A0AAD9G188_9STRA</name>
<comment type="subcellular location">
    <subcellularLocation>
        <location evidence="1">Membrane</location>
        <topology evidence="1">Single-pass membrane protein</topology>
    </subcellularLocation>
</comment>
<protein>
    <submittedName>
        <fullName evidence="10">Syntaxin-61</fullName>
    </submittedName>
</protein>
<feature type="domain" description="T-SNARE coiled-coil homology" evidence="9">
    <location>
        <begin position="46"/>
        <end position="108"/>
    </location>
</feature>
<evidence type="ECO:0000256" key="3">
    <source>
        <dbReference type="ARBA" id="ARBA00022692"/>
    </source>
</evidence>
<keyword evidence="6" id="KW-0175">Coiled coil</keyword>
<evidence type="ECO:0000313" key="11">
    <source>
        <dbReference type="Proteomes" id="UP001259832"/>
    </source>
</evidence>
<accession>A0AAD9G188</accession>
<dbReference type="Proteomes" id="UP001259832">
    <property type="component" value="Unassembled WGS sequence"/>
</dbReference>
<keyword evidence="4 8" id="KW-1133">Transmembrane helix</keyword>
<keyword evidence="5 8" id="KW-0472">Membrane</keyword>
<evidence type="ECO:0000313" key="10">
    <source>
        <dbReference type="EMBL" id="KAK1929970.1"/>
    </source>
</evidence>
<reference evidence="10" key="1">
    <citation type="submission" date="2023-08" db="EMBL/GenBank/DDBJ databases">
        <title>Reference Genome Resource for the Citrus Pathogen Phytophthora citrophthora.</title>
        <authorList>
            <person name="Moller H."/>
            <person name="Coetzee B."/>
            <person name="Rose L.J."/>
            <person name="Van Niekerk J.M."/>
        </authorList>
    </citation>
    <scope>NUCLEOTIDE SEQUENCE</scope>
    <source>
        <strain evidence="10">STE-U-9442</strain>
    </source>
</reference>
<evidence type="ECO:0000256" key="8">
    <source>
        <dbReference type="SAM" id="Phobius"/>
    </source>
</evidence>
<dbReference type="SMART" id="SM00397">
    <property type="entry name" value="t_SNARE"/>
    <property type="match status" value="1"/>
</dbReference>
<evidence type="ECO:0000256" key="7">
    <source>
        <dbReference type="SAM" id="MobiDB-lite"/>
    </source>
</evidence>
<evidence type="ECO:0000256" key="6">
    <source>
        <dbReference type="SAM" id="Coils"/>
    </source>
</evidence>
<gene>
    <name evidence="10" type="ORF">P3T76_014467</name>
</gene>
<dbReference type="InterPro" id="IPR000727">
    <property type="entry name" value="T_SNARE_dom"/>
</dbReference>
<feature type="coiled-coil region" evidence="6">
    <location>
        <begin position="77"/>
        <end position="104"/>
    </location>
</feature>